<reference evidence="9 10" key="1">
    <citation type="submission" date="2016-11" db="EMBL/GenBank/DDBJ databases">
        <authorList>
            <person name="Jaros S."/>
            <person name="Januszkiewicz K."/>
            <person name="Wedrychowicz H."/>
        </authorList>
    </citation>
    <scope>NUCLEOTIDE SEQUENCE [LARGE SCALE GENOMIC DNA]</scope>
    <source>
        <strain evidence="9 10">DSM 21864</strain>
    </source>
</reference>
<accession>A0A1M6CWY1</accession>
<organism evidence="9 10">
    <name type="scientific">Clostridium amylolyticum</name>
    <dbReference type="NCBI Taxonomy" id="1121298"/>
    <lineage>
        <taxon>Bacteria</taxon>
        <taxon>Bacillati</taxon>
        <taxon>Bacillota</taxon>
        <taxon>Clostridia</taxon>
        <taxon>Eubacteriales</taxon>
        <taxon>Clostridiaceae</taxon>
        <taxon>Clostridium</taxon>
    </lineage>
</organism>
<protein>
    <submittedName>
        <fullName evidence="9">Uncharacterized membrane protein YjjP, DUF1212 family</fullName>
    </submittedName>
</protein>
<dbReference type="GO" id="GO:0015744">
    <property type="term" value="P:succinate transport"/>
    <property type="evidence" value="ECO:0007669"/>
    <property type="project" value="TreeGrafter"/>
</dbReference>
<dbReference type="PANTHER" id="PTHR34390:SF2">
    <property type="entry name" value="SUCCINATE TRANSPORTER SUBUNIT YJJP-RELATED"/>
    <property type="match status" value="1"/>
</dbReference>
<feature type="transmembrane region" description="Helical" evidence="7">
    <location>
        <begin position="165"/>
        <end position="188"/>
    </location>
</feature>
<comment type="subcellular location">
    <subcellularLocation>
        <location evidence="1">Cell membrane</location>
        <topology evidence="1">Multi-pass membrane protein</topology>
    </subcellularLocation>
</comment>
<dbReference type="EMBL" id="FQZO01000001">
    <property type="protein sequence ID" value="SHI65460.1"/>
    <property type="molecule type" value="Genomic_DNA"/>
</dbReference>
<evidence type="ECO:0000256" key="7">
    <source>
        <dbReference type="SAM" id="Phobius"/>
    </source>
</evidence>
<keyword evidence="5 7" id="KW-0472">Membrane</keyword>
<dbReference type="Pfam" id="PF06738">
    <property type="entry name" value="ThrE"/>
    <property type="match status" value="1"/>
</dbReference>
<keyword evidence="3 7" id="KW-0812">Transmembrane</keyword>
<dbReference type="RefSeq" id="WP_073004672.1">
    <property type="nucleotide sequence ID" value="NZ_FQZO01000001.1"/>
</dbReference>
<evidence type="ECO:0000313" key="9">
    <source>
        <dbReference type="EMBL" id="SHI65460.1"/>
    </source>
</evidence>
<dbReference type="InterPro" id="IPR050539">
    <property type="entry name" value="ThrE_Dicarb/AminoAcid_Exp"/>
</dbReference>
<feature type="domain" description="Threonine/serine exporter-like N-terminal" evidence="8">
    <location>
        <begin position="9"/>
        <end position="248"/>
    </location>
</feature>
<dbReference type="Proteomes" id="UP000184080">
    <property type="component" value="Unassembled WGS sequence"/>
</dbReference>
<dbReference type="STRING" id="1121298.SAMN05444401_1264"/>
<keyword evidence="10" id="KW-1185">Reference proteome</keyword>
<dbReference type="OrthoDB" id="9813917at2"/>
<feature type="transmembrane region" description="Helical" evidence="7">
    <location>
        <begin position="113"/>
        <end position="134"/>
    </location>
</feature>
<feature type="transmembrane region" description="Helical" evidence="7">
    <location>
        <begin position="194"/>
        <end position="212"/>
    </location>
</feature>
<keyword evidence="4 7" id="KW-1133">Transmembrane helix</keyword>
<keyword evidence="2" id="KW-1003">Cell membrane</keyword>
<evidence type="ECO:0000256" key="5">
    <source>
        <dbReference type="ARBA" id="ARBA00023136"/>
    </source>
</evidence>
<proteinExistence type="inferred from homology"/>
<feature type="transmembrane region" description="Helical" evidence="7">
    <location>
        <begin position="232"/>
        <end position="251"/>
    </location>
</feature>
<evidence type="ECO:0000256" key="1">
    <source>
        <dbReference type="ARBA" id="ARBA00004651"/>
    </source>
</evidence>
<gene>
    <name evidence="9" type="ORF">SAMN05444401_1264</name>
</gene>
<comment type="similarity">
    <text evidence="6">Belongs to the ThrE exporter (TC 2.A.79) family.</text>
</comment>
<evidence type="ECO:0000313" key="10">
    <source>
        <dbReference type="Proteomes" id="UP000184080"/>
    </source>
</evidence>
<name>A0A1M6CWY1_9CLOT</name>
<evidence type="ECO:0000256" key="6">
    <source>
        <dbReference type="ARBA" id="ARBA00034125"/>
    </source>
</evidence>
<evidence type="ECO:0000256" key="4">
    <source>
        <dbReference type="ARBA" id="ARBA00022989"/>
    </source>
</evidence>
<sequence length="256" mass="27776">MEQHSIVQLAAEAGKIILENGGETYRVEETINRICQAYEVKFAESFVTPTGIMVSAYTSEGENISIIRRINKRTVDLEKISRVNELSRNITSCKLSPEEFTLKLKEINASPRYNLFTTLFFSGIAALFFTLLFGGSIKDSFVSFLIGIIIKFITIFSGDLEINDFFVNILGGAIAAVIALLFVQLGIGKNVDKIIIGSIMLLVPGIAITNAIRDTIAGDLLAGLSRATEAFLIAIGIALGSGVVLSLWFSYTGGAY</sequence>
<dbReference type="AlphaFoldDB" id="A0A1M6CWY1"/>
<dbReference type="PANTHER" id="PTHR34390">
    <property type="entry name" value="UPF0442 PROTEIN YJJB-RELATED"/>
    <property type="match status" value="1"/>
</dbReference>
<dbReference type="GO" id="GO:0005886">
    <property type="term" value="C:plasma membrane"/>
    <property type="evidence" value="ECO:0007669"/>
    <property type="project" value="UniProtKB-SubCell"/>
</dbReference>
<evidence type="ECO:0000256" key="3">
    <source>
        <dbReference type="ARBA" id="ARBA00022692"/>
    </source>
</evidence>
<evidence type="ECO:0000259" key="8">
    <source>
        <dbReference type="Pfam" id="PF06738"/>
    </source>
</evidence>
<dbReference type="InterPro" id="IPR010619">
    <property type="entry name" value="ThrE-like_N"/>
</dbReference>
<evidence type="ECO:0000256" key="2">
    <source>
        <dbReference type="ARBA" id="ARBA00022475"/>
    </source>
</evidence>
<dbReference type="GO" id="GO:0022857">
    <property type="term" value="F:transmembrane transporter activity"/>
    <property type="evidence" value="ECO:0007669"/>
    <property type="project" value="InterPro"/>
</dbReference>